<evidence type="ECO:0000313" key="4">
    <source>
        <dbReference type="Proteomes" id="UP000018291"/>
    </source>
</evidence>
<feature type="region of interest" description="Disordered" evidence="1">
    <location>
        <begin position="79"/>
        <end position="106"/>
    </location>
</feature>
<accession>R4Z1X2</accession>
<evidence type="ECO:0000256" key="1">
    <source>
        <dbReference type="SAM" id="MobiDB-lite"/>
    </source>
</evidence>
<dbReference type="Proteomes" id="UP000018291">
    <property type="component" value="Unassembled WGS sequence"/>
</dbReference>
<protein>
    <submittedName>
        <fullName evidence="3">Uncharacterized protein</fullName>
    </submittedName>
</protein>
<feature type="chain" id="PRO_5038638447" evidence="2">
    <location>
        <begin position="33"/>
        <end position="106"/>
    </location>
</feature>
<organism evidence="3 4">
    <name type="scientific">Candidatus Neomicrothrix parvicella RN1</name>
    <dbReference type="NCBI Taxonomy" id="1229780"/>
    <lineage>
        <taxon>Bacteria</taxon>
        <taxon>Bacillati</taxon>
        <taxon>Actinomycetota</taxon>
        <taxon>Acidimicrobiia</taxon>
        <taxon>Acidimicrobiales</taxon>
        <taxon>Microthrixaceae</taxon>
        <taxon>Candidatus Neomicrothrix</taxon>
    </lineage>
</organism>
<reference evidence="3 4" key="1">
    <citation type="journal article" date="2013" name="ISME J.">
        <title>Metabolic model for the filamentous 'Candidatus Microthrix parvicella' based on genomic and metagenomic analyses.</title>
        <authorList>
            <person name="Jon McIlroy S."/>
            <person name="Kristiansen R."/>
            <person name="Albertsen M."/>
            <person name="Michael Karst S."/>
            <person name="Rossetti S."/>
            <person name="Lund Nielsen J."/>
            <person name="Tandoi V."/>
            <person name="James Seviour R."/>
            <person name="Nielsen P.H."/>
        </authorList>
    </citation>
    <scope>NUCLEOTIDE SEQUENCE [LARGE SCALE GENOMIC DNA]</scope>
    <source>
        <strain evidence="3 4">RN1</strain>
    </source>
</reference>
<gene>
    <name evidence="3" type="ORF">BN381_50056</name>
</gene>
<keyword evidence="2" id="KW-0732">Signal</keyword>
<dbReference type="HOGENOM" id="CLU_2218272_0_0_11"/>
<keyword evidence="4" id="KW-1185">Reference proteome</keyword>
<dbReference type="RefSeq" id="WP_012229266.1">
    <property type="nucleotide sequence ID" value="NZ_HG422565.1"/>
</dbReference>
<sequence length="106" mass="10964">MSTESTPRRRPTLRRCAGWGALALLAGGTLVACGDDSPTLEDPAAEVVFTGNKDNSIGTPSSFATTTVVVSTTYYFPDNELSPDEGATVSGDALNTPDPGVEQTTP</sequence>
<dbReference type="STRING" id="1229780.BN381_50056"/>
<dbReference type="EMBL" id="CANL01000045">
    <property type="protein sequence ID" value="CCM64914.1"/>
    <property type="molecule type" value="Genomic_DNA"/>
</dbReference>
<feature type="signal peptide" evidence="2">
    <location>
        <begin position="1"/>
        <end position="32"/>
    </location>
</feature>
<comment type="caution">
    <text evidence="3">The sequence shown here is derived from an EMBL/GenBank/DDBJ whole genome shotgun (WGS) entry which is preliminary data.</text>
</comment>
<dbReference type="AlphaFoldDB" id="R4Z1X2"/>
<evidence type="ECO:0000313" key="3">
    <source>
        <dbReference type="EMBL" id="CCM64914.1"/>
    </source>
</evidence>
<evidence type="ECO:0000256" key="2">
    <source>
        <dbReference type="SAM" id="SignalP"/>
    </source>
</evidence>
<name>R4Z1X2_9ACTN</name>
<proteinExistence type="predicted"/>